<dbReference type="AlphaFoldDB" id="A0A2W4YFC3"/>
<name>A0A2W4YFC3_9CYAN</name>
<comment type="caution">
    <text evidence="2">The sequence shown here is derived from an EMBL/GenBank/DDBJ whole genome shotgun (WGS) entry which is preliminary data.</text>
</comment>
<sequence>MVEAADRCTELGQIGALLRREGLYSSQLSTWRHQRQQGQLQALADNKRGRKATIPHPVQRELEQLRRENQQLRHKMQQAELIIDIQKKASQLMGISLSPINHDEPD</sequence>
<evidence type="ECO:0000313" key="2">
    <source>
        <dbReference type="EMBL" id="PZO41808.1"/>
    </source>
</evidence>
<feature type="coiled-coil region" evidence="1">
    <location>
        <begin position="58"/>
        <end position="89"/>
    </location>
</feature>
<evidence type="ECO:0000256" key="1">
    <source>
        <dbReference type="SAM" id="Coils"/>
    </source>
</evidence>
<dbReference type="Proteomes" id="UP000249081">
    <property type="component" value="Unassembled WGS sequence"/>
</dbReference>
<accession>A0A2W4YFC3</accession>
<organism evidence="2 3">
    <name type="scientific">Shackletoniella antarctica</name>
    <dbReference type="NCBI Taxonomy" id="268115"/>
    <lineage>
        <taxon>Bacteria</taxon>
        <taxon>Bacillati</taxon>
        <taxon>Cyanobacteriota</taxon>
        <taxon>Cyanophyceae</taxon>
        <taxon>Oculatellales</taxon>
        <taxon>Oculatellaceae</taxon>
        <taxon>Shackletoniella</taxon>
    </lineage>
</organism>
<dbReference type="EMBL" id="QBMN01000059">
    <property type="protein sequence ID" value="PZO41808.1"/>
    <property type="molecule type" value="Genomic_DNA"/>
</dbReference>
<protein>
    <submittedName>
        <fullName evidence="2">Transposase</fullName>
    </submittedName>
</protein>
<keyword evidence="1" id="KW-0175">Coiled coil</keyword>
<proteinExistence type="predicted"/>
<reference evidence="2 3" key="2">
    <citation type="submission" date="2018-06" db="EMBL/GenBank/DDBJ databases">
        <title>Metagenomic assembly of (sub)arctic Cyanobacteria and their associated microbiome from non-axenic cultures.</title>
        <authorList>
            <person name="Baurain D."/>
        </authorList>
    </citation>
    <scope>NUCLEOTIDE SEQUENCE [LARGE SCALE GENOMIC DNA]</scope>
    <source>
        <strain evidence="2">ULC041bin1</strain>
    </source>
</reference>
<gene>
    <name evidence="2" type="ORF">DCF17_10220</name>
</gene>
<evidence type="ECO:0000313" key="3">
    <source>
        <dbReference type="Proteomes" id="UP000249081"/>
    </source>
</evidence>
<reference evidence="3" key="1">
    <citation type="submission" date="2018-04" db="EMBL/GenBank/DDBJ databases">
        <authorList>
            <person name="Cornet L."/>
        </authorList>
    </citation>
    <scope>NUCLEOTIDE SEQUENCE [LARGE SCALE GENOMIC DNA]</scope>
</reference>